<dbReference type="Pfam" id="PF11258">
    <property type="entry name" value="DUF3048"/>
    <property type="match status" value="1"/>
</dbReference>
<dbReference type="InterPro" id="IPR023158">
    <property type="entry name" value="YerB-like_sf"/>
</dbReference>
<accession>A0A0S1SPH0</accession>
<gene>
    <name evidence="4" type="ORF">PeribacterD1_0798</name>
</gene>
<dbReference type="SUPFAM" id="SSF159774">
    <property type="entry name" value="YerB-like"/>
    <property type="match status" value="1"/>
</dbReference>
<sequence>MQQNFLTREQARSLSVAAAIVLAVFFGSAFLVCLIVPGSSVSMAGWEPTRHRQSGGAFSDATILSNLRIPSDVPRKRLLAVMVENHEGARPHQEGIDDALLVWEFPVEGFISRFAVVFDADDLPQRIGPVRSLRPYFIDALQPFVSTVIHAGASPEAYGKARRGDITAIDLLSHYGSAERDEDIPEPHNLFIQRAKIIDLPGAPIGATPWPPYAIGNSVHAPGAVTVQLNFHNPVHDIVYHYSRIGDAYARSNGSVEDQAHPRNVLVLEMPVTGIGEMGRLTIPVDGHGGALLFTGGRVQEGVWRKKDLLSPFAFETEDGSPFLFQPGQTWVTVLPSFDRVKWE</sequence>
<dbReference type="STRING" id="1735162.PeribacterB2_0799"/>
<reference evidence="4 5" key="2">
    <citation type="journal article" date="2016" name="PeerJ">
        <title>Analysis of five complete genome sequences for members of the class Peribacteria in the recently recognized Peregrinibacteria bacterial phylum.</title>
        <authorList>
            <person name="Anantharaman K."/>
            <person name="Brown C.T."/>
            <person name="Burstein D."/>
            <person name="Castelle C.J."/>
            <person name="Probst A.J."/>
            <person name="Thomas B.C."/>
            <person name="Williams K.H."/>
            <person name="Banfield J.F."/>
        </authorList>
    </citation>
    <scope>NUCLEOTIDE SEQUENCE [LARGE SCALE GENOMIC DNA]</scope>
    <source>
        <strain evidence="4">RIFOXYD1_FULL_PER-ii_59_16</strain>
    </source>
</reference>
<protein>
    <recommendedName>
        <fullName evidence="6">DUF3048 domain-containing protein</fullName>
    </recommendedName>
</protein>
<evidence type="ECO:0000313" key="4">
    <source>
        <dbReference type="EMBL" id="ALM13468.1"/>
    </source>
</evidence>
<dbReference type="Pfam" id="PF17479">
    <property type="entry name" value="DUF3048_C"/>
    <property type="match status" value="1"/>
</dbReference>
<feature type="transmembrane region" description="Helical" evidence="1">
    <location>
        <begin position="14"/>
        <end position="36"/>
    </location>
</feature>
<name>A0A0S1SPH0_9BACT</name>
<dbReference type="AlphaFoldDB" id="A0A0S1SPH0"/>
<reference evidence="5" key="1">
    <citation type="submission" date="2015-10" db="EMBL/GenBank/DDBJ databases">
        <title>Analysis of five complete genome sequences for members of the class Peribacteria in the recently recognized Peregrinibacteria bacterial phylum.</title>
        <authorList>
            <person name="Anantharaman K."/>
            <person name="Brown C.T."/>
            <person name="Burstein D."/>
            <person name="Castelle C.J."/>
            <person name="Probst A.J."/>
            <person name="Thomas B.C."/>
            <person name="Williams K.H."/>
            <person name="Banfield J.F."/>
        </authorList>
    </citation>
    <scope>NUCLEOTIDE SEQUENCE [LARGE SCALE GENOMIC DNA]</scope>
</reference>
<feature type="domain" description="DUF3048" evidence="3">
    <location>
        <begin position="238"/>
        <end position="332"/>
    </location>
</feature>
<dbReference type="EMBL" id="CP013065">
    <property type="protein sequence ID" value="ALM13468.1"/>
    <property type="molecule type" value="Genomic_DNA"/>
</dbReference>
<accession>A0A0S1SRW1</accession>
<dbReference type="InterPro" id="IPR035328">
    <property type="entry name" value="DUF3048_C"/>
</dbReference>
<keyword evidence="1" id="KW-0472">Membrane</keyword>
<evidence type="ECO:0000259" key="2">
    <source>
        <dbReference type="Pfam" id="PF11258"/>
    </source>
</evidence>
<feature type="domain" description="DUF3048" evidence="2">
    <location>
        <begin position="69"/>
        <end position="197"/>
    </location>
</feature>
<evidence type="ECO:0008006" key="6">
    <source>
        <dbReference type="Google" id="ProtNLM"/>
    </source>
</evidence>
<evidence type="ECO:0000259" key="3">
    <source>
        <dbReference type="Pfam" id="PF17479"/>
    </source>
</evidence>
<keyword evidence="1" id="KW-1133">Transmembrane helix</keyword>
<accession>A0A0S1SN60</accession>
<evidence type="ECO:0000256" key="1">
    <source>
        <dbReference type="SAM" id="Phobius"/>
    </source>
</evidence>
<dbReference type="Gene3D" id="3.50.90.10">
    <property type="entry name" value="YerB-like"/>
    <property type="match status" value="1"/>
</dbReference>
<dbReference type="KEGG" id="prf:PeribacterA2_0797"/>
<accession>A0A0S1SW63</accession>
<evidence type="ECO:0000313" key="5">
    <source>
        <dbReference type="Proteomes" id="UP000069135"/>
    </source>
</evidence>
<accession>A0A0S1SHM8</accession>
<dbReference type="Proteomes" id="UP000069135">
    <property type="component" value="Chromosome"/>
</dbReference>
<dbReference type="PATRIC" id="fig|1735161.3.peg.778"/>
<keyword evidence="1" id="KW-0812">Transmembrane</keyword>
<dbReference type="InterPro" id="IPR021416">
    <property type="entry name" value="DUF3048_N"/>
</dbReference>
<organism evidence="4 5">
    <name type="scientific">Candidatus Peribacter riflensis</name>
    <dbReference type="NCBI Taxonomy" id="1735162"/>
    <lineage>
        <taxon>Bacteria</taxon>
        <taxon>Candidatus Peregrinibacteriota</taxon>
        <taxon>Candidatus Peribacteria</taxon>
        <taxon>Candidatus Peribacterales</taxon>
        <taxon>Candidatus Peribacteraceae</taxon>
        <taxon>Candidatus Peribacter</taxon>
    </lineage>
</organism>
<proteinExistence type="predicted"/>